<dbReference type="RefSeq" id="XP_031373143.1">
    <property type="nucleotide sequence ID" value="XM_031517283.1"/>
</dbReference>
<feature type="region of interest" description="Disordered" evidence="1">
    <location>
        <begin position="89"/>
        <end position="108"/>
    </location>
</feature>
<evidence type="ECO:0000313" key="3">
    <source>
        <dbReference type="RefSeq" id="XP_031373143.1"/>
    </source>
</evidence>
<reference evidence="2" key="1">
    <citation type="journal article" date="2020" name="Plant Biotechnol. J.">
        <title>The pomegranate (Punica granatum L.) draft genome dissects genetic divergence between soft- and hard-seeded cultivars.</title>
        <authorList>
            <person name="Luo X."/>
            <person name="Li H."/>
            <person name="Wu Z."/>
            <person name="Yao W."/>
            <person name="Zhao P."/>
            <person name="Cao D."/>
            <person name="Yu H."/>
            <person name="Li K."/>
            <person name="Poudel K."/>
            <person name="Zhao D."/>
            <person name="Zhang F."/>
            <person name="Xia X."/>
            <person name="Chen L."/>
            <person name="Wang Q."/>
            <person name="Jing D."/>
            <person name="Cao S."/>
        </authorList>
    </citation>
    <scope>NUCLEOTIDE SEQUENCE [LARGE SCALE GENOMIC DNA]</scope>
    <source>
        <strain evidence="2">cv. Tunisia</strain>
    </source>
</reference>
<reference evidence="3" key="2">
    <citation type="submission" date="2025-08" db="UniProtKB">
        <authorList>
            <consortium name="RefSeq"/>
        </authorList>
    </citation>
    <scope>IDENTIFICATION</scope>
    <source>
        <tissue evidence="3">Leaf</tissue>
    </source>
</reference>
<evidence type="ECO:0000313" key="2">
    <source>
        <dbReference type="Proteomes" id="UP000515151"/>
    </source>
</evidence>
<dbReference type="Proteomes" id="UP000515151">
    <property type="component" value="Chromosome 8"/>
</dbReference>
<name>A0A6P8BUM8_PUNGR</name>
<dbReference type="AlphaFoldDB" id="A0A6P8BUM8"/>
<protein>
    <submittedName>
        <fullName evidence="3">Uncharacterized protein LOC116188124 isoform X1</fullName>
    </submittedName>
</protein>
<sequence length="166" mass="18028">MFIAPLNLRCHGGGDESERSAIKAAQHPAKFSDAATGFTSEASLVAEATLLQLHISRTGLVFVSGYSVGRRLSQESRVNLAMAKGGWSATSVRDRRPTSKPRTSESTAGVLPAERSVMSCVQAARCSNVSHSRTMKTEQSYRSECIPRLLVLILCSEELFLFISCF</sequence>
<proteinExistence type="predicted"/>
<organism evidence="2 3">
    <name type="scientific">Punica granatum</name>
    <name type="common">Pomegranate</name>
    <dbReference type="NCBI Taxonomy" id="22663"/>
    <lineage>
        <taxon>Eukaryota</taxon>
        <taxon>Viridiplantae</taxon>
        <taxon>Streptophyta</taxon>
        <taxon>Embryophyta</taxon>
        <taxon>Tracheophyta</taxon>
        <taxon>Spermatophyta</taxon>
        <taxon>Magnoliopsida</taxon>
        <taxon>eudicotyledons</taxon>
        <taxon>Gunneridae</taxon>
        <taxon>Pentapetalae</taxon>
        <taxon>rosids</taxon>
        <taxon>malvids</taxon>
        <taxon>Myrtales</taxon>
        <taxon>Lythraceae</taxon>
        <taxon>Punica</taxon>
    </lineage>
</organism>
<accession>A0A6P8BUM8</accession>
<evidence type="ECO:0000256" key="1">
    <source>
        <dbReference type="SAM" id="MobiDB-lite"/>
    </source>
</evidence>
<keyword evidence="2" id="KW-1185">Reference proteome</keyword>
<gene>
    <name evidence="3" type="primary">LOC116188124</name>
</gene>
<dbReference type="GeneID" id="116188124"/>